<protein>
    <recommendedName>
        <fullName evidence="5">Protein kinase domain-containing protein</fullName>
    </recommendedName>
</protein>
<proteinExistence type="predicted"/>
<dbReference type="GO" id="GO:0007094">
    <property type="term" value="P:mitotic spindle assembly checkpoint signaling"/>
    <property type="evidence" value="ECO:0007669"/>
    <property type="project" value="InterPro"/>
</dbReference>
<evidence type="ECO:0000256" key="2">
    <source>
        <dbReference type="ARBA" id="ARBA00022454"/>
    </source>
</evidence>
<gene>
    <name evidence="6" type="ORF">L1049_023783</name>
</gene>
<dbReference type="Proteomes" id="UP001415857">
    <property type="component" value="Unassembled WGS sequence"/>
</dbReference>
<sequence>MKLMRCSSKRRGSCSMQGQVYQLGISRNVEPLERLKKVQALFLDRMSEIVNTCSPPKVDVDESINLGKSWVNPWSSSTIKDLLKRKNSQLLKYDGYHLSTKAYSGKVSLSSLQNSSRNKIIEIGFIYPKFMILGSPFVNDRVGLHKYSKHMLTGNPDDVVALKIQKPAFPWEFYMYRQLDKRISEKERSSFGFAHRLHLYSDYSILVADYLSHGTLQDAINSYVVIGQNMEEVLCIYYTIEMLYMLETLHSSGIIHGDFKPDNLLIRYARDDLTEDGFRDRTGPWRDQGLCLVDWGRGIDLSLFPDETEFKGDCRLLAFVVSRCKKKSHGNFRWILTASVSLSM</sequence>
<evidence type="ECO:0000259" key="5">
    <source>
        <dbReference type="PROSITE" id="PS50011"/>
    </source>
</evidence>
<dbReference type="GO" id="GO:0004672">
    <property type="term" value="F:protein kinase activity"/>
    <property type="evidence" value="ECO:0007669"/>
    <property type="project" value="InterPro"/>
</dbReference>
<dbReference type="PANTHER" id="PTHR14030">
    <property type="entry name" value="MITOTIC CHECKPOINT SERINE/THREONINE-PROTEIN KINASE BUB1"/>
    <property type="match status" value="1"/>
</dbReference>
<feature type="domain" description="Protein kinase" evidence="5">
    <location>
        <begin position="127"/>
        <end position="344"/>
    </location>
</feature>
<dbReference type="InterPro" id="IPR008271">
    <property type="entry name" value="Ser/Thr_kinase_AS"/>
</dbReference>
<dbReference type="InterPro" id="IPR015661">
    <property type="entry name" value="Bub1/Mad3"/>
</dbReference>
<dbReference type="PROSITE" id="PS00108">
    <property type="entry name" value="PROTEIN_KINASE_ST"/>
    <property type="match status" value="1"/>
</dbReference>
<dbReference type="Pfam" id="PF00069">
    <property type="entry name" value="Pkinase"/>
    <property type="match status" value="1"/>
</dbReference>
<dbReference type="GO" id="GO:0005524">
    <property type="term" value="F:ATP binding"/>
    <property type="evidence" value="ECO:0007669"/>
    <property type="project" value="InterPro"/>
</dbReference>
<dbReference type="AlphaFoldDB" id="A0AAP0RU21"/>
<dbReference type="InterPro" id="IPR011009">
    <property type="entry name" value="Kinase-like_dom_sf"/>
</dbReference>
<reference evidence="6 7" key="1">
    <citation type="journal article" date="2024" name="Plant J.">
        <title>Genome sequences and population genomics reveal climatic adaptation and genomic divergence between two closely related sweetgum species.</title>
        <authorList>
            <person name="Xu W.Q."/>
            <person name="Ren C.Q."/>
            <person name="Zhang X.Y."/>
            <person name="Comes H.P."/>
            <person name="Liu X.H."/>
            <person name="Li Y.G."/>
            <person name="Kettle C.J."/>
            <person name="Jalonen R."/>
            <person name="Gaisberger H."/>
            <person name="Ma Y.Z."/>
            <person name="Qiu Y.X."/>
        </authorList>
    </citation>
    <scope>NUCLEOTIDE SEQUENCE [LARGE SCALE GENOMIC DNA]</scope>
    <source>
        <strain evidence="6">Hangzhou</strain>
    </source>
</reference>
<dbReference type="GO" id="GO:0032991">
    <property type="term" value="C:protein-containing complex"/>
    <property type="evidence" value="ECO:0007669"/>
    <property type="project" value="UniProtKB-ARBA"/>
</dbReference>
<accession>A0AAP0RU21</accession>
<name>A0AAP0RU21_LIQFO</name>
<organism evidence="6 7">
    <name type="scientific">Liquidambar formosana</name>
    <name type="common">Formosan gum</name>
    <dbReference type="NCBI Taxonomy" id="63359"/>
    <lineage>
        <taxon>Eukaryota</taxon>
        <taxon>Viridiplantae</taxon>
        <taxon>Streptophyta</taxon>
        <taxon>Embryophyta</taxon>
        <taxon>Tracheophyta</taxon>
        <taxon>Spermatophyta</taxon>
        <taxon>Magnoliopsida</taxon>
        <taxon>eudicotyledons</taxon>
        <taxon>Gunneridae</taxon>
        <taxon>Pentapetalae</taxon>
        <taxon>Saxifragales</taxon>
        <taxon>Altingiaceae</taxon>
        <taxon>Liquidambar</taxon>
    </lineage>
</organism>
<dbReference type="InterPro" id="IPR000719">
    <property type="entry name" value="Prot_kinase_dom"/>
</dbReference>
<comment type="subcellular location">
    <subcellularLocation>
        <location evidence="1">Chromosome</location>
        <location evidence="1">Centromere</location>
        <location evidence="1">Kinetochore</location>
    </subcellularLocation>
</comment>
<keyword evidence="4" id="KW-0137">Centromere</keyword>
<evidence type="ECO:0000256" key="1">
    <source>
        <dbReference type="ARBA" id="ARBA00004629"/>
    </source>
</evidence>
<evidence type="ECO:0000256" key="4">
    <source>
        <dbReference type="ARBA" id="ARBA00023328"/>
    </source>
</evidence>
<dbReference type="SUPFAM" id="SSF56112">
    <property type="entry name" value="Protein kinase-like (PK-like)"/>
    <property type="match status" value="1"/>
</dbReference>
<dbReference type="GO" id="GO:0000776">
    <property type="term" value="C:kinetochore"/>
    <property type="evidence" value="ECO:0007669"/>
    <property type="project" value="UniProtKB-KW"/>
</dbReference>
<dbReference type="EMBL" id="JBBPBK010000005">
    <property type="protein sequence ID" value="KAK9284607.1"/>
    <property type="molecule type" value="Genomic_DNA"/>
</dbReference>
<evidence type="ECO:0000313" key="6">
    <source>
        <dbReference type="EMBL" id="KAK9284607.1"/>
    </source>
</evidence>
<keyword evidence="3" id="KW-0995">Kinetochore</keyword>
<dbReference type="PROSITE" id="PS50011">
    <property type="entry name" value="PROTEIN_KINASE_DOM"/>
    <property type="match status" value="1"/>
</dbReference>
<dbReference type="GO" id="GO:0051754">
    <property type="term" value="P:meiotic sister chromatid cohesion, centromeric"/>
    <property type="evidence" value="ECO:0007669"/>
    <property type="project" value="TreeGrafter"/>
</dbReference>
<comment type="caution">
    <text evidence="6">The sequence shown here is derived from an EMBL/GenBank/DDBJ whole genome shotgun (WGS) entry which is preliminary data.</text>
</comment>
<keyword evidence="7" id="KW-1185">Reference proteome</keyword>
<keyword evidence="2" id="KW-0158">Chromosome</keyword>
<dbReference type="Gene3D" id="1.10.510.10">
    <property type="entry name" value="Transferase(Phosphotransferase) domain 1"/>
    <property type="match status" value="1"/>
</dbReference>
<evidence type="ECO:0000313" key="7">
    <source>
        <dbReference type="Proteomes" id="UP001415857"/>
    </source>
</evidence>
<dbReference type="PANTHER" id="PTHR14030:SF4">
    <property type="entry name" value="BUB1 KINASE, ISOFORM A-RELATED"/>
    <property type="match status" value="1"/>
</dbReference>
<evidence type="ECO:0000256" key="3">
    <source>
        <dbReference type="ARBA" id="ARBA00022838"/>
    </source>
</evidence>